<evidence type="ECO:0000256" key="4">
    <source>
        <dbReference type="SAM" id="MobiDB-lite"/>
    </source>
</evidence>
<dbReference type="AlphaFoldDB" id="A0AAI9V8E7"/>
<keyword evidence="3" id="KW-0539">Nucleus</keyword>
<proteinExistence type="predicted"/>
<reference evidence="6" key="1">
    <citation type="submission" date="2016-11" db="EMBL/GenBank/DDBJ databases">
        <title>The genome sequence of Colletotrichum cuscutae.</title>
        <authorList>
            <person name="Baroncelli R."/>
        </authorList>
    </citation>
    <scope>NUCLEOTIDE SEQUENCE</scope>
    <source>
        <strain evidence="6">IMI 304802</strain>
    </source>
</reference>
<name>A0AAI9V8E7_9PEZI</name>
<protein>
    <submittedName>
        <fullName evidence="6">Taurine catabolism dioxygenase TauD</fullName>
    </submittedName>
</protein>
<keyword evidence="2" id="KW-0560">Oxidoreductase</keyword>
<dbReference type="GO" id="GO:0005634">
    <property type="term" value="C:nucleus"/>
    <property type="evidence" value="ECO:0007669"/>
    <property type="project" value="UniProtKB-SubCell"/>
</dbReference>
<dbReference type="Gene3D" id="4.10.240.10">
    <property type="entry name" value="Zn(2)-C6 fungal-type DNA-binding domain"/>
    <property type="match status" value="1"/>
</dbReference>
<feature type="region of interest" description="Disordered" evidence="4">
    <location>
        <begin position="535"/>
        <end position="573"/>
    </location>
</feature>
<dbReference type="Pfam" id="PF00172">
    <property type="entry name" value="Zn_clus"/>
    <property type="match status" value="1"/>
</dbReference>
<dbReference type="InterPro" id="IPR021858">
    <property type="entry name" value="Fun_TF"/>
</dbReference>
<comment type="caution">
    <text evidence="6">The sequence shown here is derived from an EMBL/GenBank/DDBJ whole genome shotgun (WGS) entry which is preliminary data.</text>
</comment>
<evidence type="ECO:0000313" key="7">
    <source>
        <dbReference type="Proteomes" id="UP001239213"/>
    </source>
</evidence>
<dbReference type="GO" id="GO:0051213">
    <property type="term" value="F:dioxygenase activity"/>
    <property type="evidence" value="ECO:0007669"/>
    <property type="project" value="UniProtKB-KW"/>
</dbReference>
<keyword evidence="7" id="KW-1185">Reference proteome</keyword>
<sequence>MSTLRNTPTAASTQGPLGRGLGLCSGQREPDYNLLQPFEAMPEEISGSTVWVKEELSQNSGRWLYRITEDQVEHVIAAVRNIENRGFQLSEVDKATFELPGPFVDFLYRIRDQLINGIGFVVLRGLPVESWTTRQASIAYLGIGSYIGRRLSQNRQGHMLGHIKDLAEGKEVNGEGRIYRTQKAQTYHTDESDIVGLLCLHQAMEGGESQVVSSHSIYNTLRRERPDVLRQLCLPHWFYDRKGETSEGEKGWMRTPGYYYYKEKLSMKWNSYYVGALQRFWDAGLLPQYTDAQCEAIQVMEEMCRRLSLEMTLQQGDIQFVANTHNVHARSAYKDDNDVTKKRWLQRLWLATSEEEGGWPLPFADSRRLDEEPVRASHRRSAPEHDPTMPPPKSGQRSMTFTGCWTCKRRKVKCDERSSGCGNCEKMKIPCEGYGIKLQWINVSNPFLEQEKPGSSSNGRGRIRIGCDTGPEYQMRDIDSFLASLGEAPNSKGIIQEGPFSLFQAHDGSHESGQSHDLGSLDIAASDCSLVTNAHHSSESTGSQKDATTSPIYTDCASSSPSFSTAREDGSPNQIGLDVGLIRTSEDDHATPEFQLQEEFNSSLGDIADLLEDSVELLPMQPQNNISSMRLPRRISTSISGDAVIDRLMHHYVENIASLLQPIPHPQNPYRKLYVPAALQAISEWLPKAKMATPTVSSVIFHSLIASSAFHLGNCGPEQAKYLALGSQHRQVALHCLQSAINPAMATSEYKLLMVAMLSMVTISNFTTGSDADFVVHLQGTKQLRKTRRRWKVISRATRQLNEISDFLYLLTRTVSFSFTPGPWPSEGAEDIDEPIASQAEPDSCFGYMYGITPAIAVDIEETCRLAEYLLWYEDTEEPIPEGLLEACESLGDRLCNWSLDLEDVRQAMNQDAETLEIFQHHANAWHLAAVIYYHRRIQKCHSENHQQLLAEIAEHMHAVEDIKTRSKSTKTNFMAPITWPAFVASCDASDRGPWEHWWERIKCYRVANSRTQWKVVQRLWERRDELEQAGVDTFDWIQAFKDFGIALFPI</sequence>
<comment type="subcellular location">
    <subcellularLocation>
        <location evidence="1">Nucleus</location>
    </subcellularLocation>
</comment>
<feature type="compositionally biased region" description="Polar residues" evidence="4">
    <location>
        <begin position="1"/>
        <end position="15"/>
    </location>
</feature>
<keyword evidence="6" id="KW-0223">Dioxygenase</keyword>
<dbReference type="EMBL" id="MPDP01000223">
    <property type="protein sequence ID" value="KAK1470859.1"/>
    <property type="molecule type" value="Genomic_DNA"/>
</dbReference>
<dbReference type="PROSITE" id="PS00463">
    <property type="entry name" value="ZN2_CY6_FUNGAL_1"/>
    <property type="match status" value="1"/>
</dbReference>
<dbReference type="InterPro" id="IPR036864">
    <property type="entry name" value="Zn2-C6_fun-type_DNA-bd_sf"/>
</dbReference>
<dbReference type="CDD" id="cd00067">
    <property type="entry name" value="GAL4"/>
    <property type="match status" value="1"/>
</dbReference>
<dbReference type="SUPFAM" id="SSF51197">
    <property type="entry name" value="Clavaminate synthase-like"/>
    <property type="match status" value="1"/>
</dbReference>
<dbReference type="InterPro" id="IPR042098">
    <property type="entry name" value="TauD-like_sf"/>
</dbReference>
<gene>
    <name evidence="6" type="ORF">CCUS01_00977</name>
</gene>
<organism evidence="6 7">
    <name type="scientific">Colletotrichum cuscutae</name>
    <dbReference type="NCBI Taxonomy" id="1209917"/>
    <lineage>
        <taxon>Eukaryota</taxon>
        <taxon>Fungi</taxon>
        <taxon>Dikarya</taxon>
        <taxon>Ascomycota</taxon>
        <taxon>Pezizomycotina</taxon>
        <taxon>Sordariomycetes</taxon>
        <taxon>Hypocreomycetidae</taxon>
        <taxon>Glomerellales</taxon>
        <taxon>Glomerellaceae</taxon>
        <taxon>Colletotrichum</taxon>
        <taxon>Colletotrichum acutatum species complex</taxon>
    </lineage>
</organism>
<evidence type="ECO:0000256" key="3">
    <source>
        <dbReference type="ARBA" id="ARBA00023242"/>
    </source>
</evidence>
<dbReference type="SMART" id="SM00066">
    <property type="entry name" value="GAL4"/>
    <property type="match status" value="1"/>
</dbReference>
<evidence type="ECO:0000259" key="5">
    <source>
        <dbReference type="PROSITE" id="PS50048"/>
    </source>
</evidence>
<dbReference type="PANTHER" id="PTHR37534">
    <property type="entry name" value="TRANSCRIPTIONAL ACTIVATOR PROTEIN UGA3"/>
    <property type="match status" value="1"/>
</dbReference>
<feature type="domain" description="Zn(2)-C6 fungal-type" evidence="5">
    <location>
        <begin position="403"/>
        <end position="431"/>
    </location>
</feature>
<feature type="compositionally biased region" description="Polar residues" evidence="4">
    <location>
        <begin position="535"/>
        <end position="565"/>
    </location>
</feature>
<dbReference type="GO" id="GO:0008270">
    <property type="term" value="F:zinc ion binding"/>
    <property type="evidence" value="ECO:0007669"/>
    <property type="project" value="InterPro"/>
</dbReference>
<dbReference type="InterPro" id="IPR001138">
    <property type="entry name" value="Zn2Cys6_DnaBD"/>
</dbReference>
<evidence type="ECO:0000313" key="6">
    <source>
        <dbReference type="EMBL" id="KAK1470859.1"/>
    </source>
</evidence>
<dbReference type="PANTHER" id="PTHR37534:SF46">
    <property type="entry name" value="ZN(II)2CYS6 TRANSCRIPTION FACTOR (EUROFUNG)"/>
    <property type="match status" value="1"/>
</dbReference>
<evidence type="ECO:0000256" key="2">
    <source>
        <dbReference type="ARBA" id="ARBA00023002"/>
    </source>
</evidence>
<feature type="compositionally biased region" description="Basic and acidic residues" evidence="4">
    <location>
        <begin position="365"/>
        <end position="387"/>
    </location>
</feature>
<dbReference type="Proteomes" id="UP001239213">
    <property type="component" value="Unassembled WGS sequence"/>
</dbReference>
<feature type="region of interest" description="Disordered" evidence="4">
    <location>
        <begin position="362"/>
        <end position="398"/>
    </location>
</feature>
<dbReference type="Pfam" id="PF02668">
    <property type="entry name" value="TauD"/>
    <property type="match status" value="1"/>
</dbReference>
<accession>A0AAI9V8E7</accession>
<evidence type="ECO:0000256" key="1">
    <source>
        <dbReference type="ARBA" id="ARBA00004123"/>
    </source>
</evidence>
<dbReference type="GO" id="GO:0000981">
    <property type="term" value="F:DNA-binding transcription factor activity, RNA polymerase II-specific"/>
    <property type="evidence" value="ECO:0007669"/>
    <property type="project" value="InterPro"/>
</dbReference>
<dbReference type="SUPFAM" id="SSF57701">
    <property type="entry name" value="Zn2/Cys6 DNA-binding domain"/>
    <property type="match status" value="1"/>
</dbReference>
<dbReference type="InterPro" id="IPR003819">
    <property type="entry name" value="TauD/TfdA-like"/>
</dbReference>
<dbReference type="Pfam" id="PF11951">
    <property type="entry name" value="Fungal_trans_2"/>
    <property type="match status" value="1"/>
</dbReference>
<feature type="region of interest" description="Disordered" evidence="4">
    <location>
        <begin position="1"/>
        <end position="20"/>
    </location>
</feature>
<dbReference type="PROSITE" id="PS50048">
    <property type="entry name" value="ZN2_CY6_FUNGAL_2"/>
    <property type="match status" value="1"/>
</dbReference>
<dbReference type="Gene3D" id="3.60.130.10">
    <property type="entry name" value="Clavaminate synthase-like"/>
    <property type="match status" value="1"/>
</dbReference>